<dbReference type="SUPFAM" id="SSF55781">
    <property type="entry name" value="GAF domain-like"/>
    <property type="match status" value="1"/>
</dbReference>
<evidence type="ECO:0000259" key="4">
    <source>
        <dbReference type="PROSITE" id="PS51832"/>
    </source>
</evidence>
<dbReference type="CDD" id="cd01949">
    <property type="entry name" value="GGDEF"/>
    <property type="match status" value="1"/>
</dbReference>
<dbReference type="EMBL" id="JACRTB010000012">
    <property type="protein sequence ID" value="MBC8576570.1"/>
    <property type="molecule type" value="Genomic_DNA"/>
</dbReference>
<feature type="domain" description="HD" evidence="3">
    <location>
        <begin position="674"/>
        <end position="796"/>
    </location>
</feature>
<dbReference type="PANTHER" id="PTHR43155:SF2">
    <property type="entry name" value="CYCLIC DI-GMP PHOSPHODIESTERASE PA4108"/>
    <property type="match status" value="1"/>
</dbReference>
<evidence type="ECO:0000259" key="3">
    <source>
        <dbReference type="PROSITE" id="PS51831"/>
    </source>
</evidence>
<dbReference type="InterPro" id="IPR029016">
    <property type="entry name" value="GAF-like_dom_sf"/>
</dbReference>
<dbReference type="RefSeq" id="WP_262400078.1">
    <property type="nucleotide sequence ID" value="NZ_JACRTB010000012.1"/>
</dbReference>
<dbReference type="Gene3D" id="1.10.3210.10">
    <property type="entry name" value="Hypothetical protein af1432"/>
    <property type="match status" value="1"/>
</dbReference>
<feature type="transmembrane region" description="Helical" evidence="1">
    <location>
        <begin position="64"/>
        <end position="84"/>
    </location>
</feature>
<gene>
    <name evidence="5" type="ORF">H8717_09155</name>
</gene>
<dbReference type="Proteomes" id="UP000658131">
    <property type="component" value="Unassembled WGS sequence"/>
</dbReference>
<keyword evidence="6" id="KW-1185">Reference proteome</keyword>
<dbReference type="Gene3D" id="3.30.450.40">
    <property type="match status" value="1"/>
</dbReference>
<dbReference type="InterPro" id="IPR003607">
    <property type="entry name" value="HD/PDEase_dom"/>
</dbReference>
<dbReference type="SMART" id="SM00471">
    <property type="entry name" value="HDc"/>
    <property type="match status" value="1"/>
</dbReference>
<dbReference type="InterPro" id="IPR003018">
    <property type="entry name" value="GAF"/>
</dbReference>
<feature type="domain" description="HD-GYP" evidence="4">
    <location>
        <begin position="652"/>
        <end position="847"/>
    </location>
</feature>
<dbReference type="InterPro" id="IPR031621">
    <property type="entry name" value="HisKA_7TM"/>
</dbReference>
<dbReference type="InterPro" id="IPR006675">
    <property type="entry name" value="HDIG_dom"/>
</dbReference>
<dbReference type="PANTHER" id="PTHR43155">
    <property type="entry name" value="CYCLIC DI-GMP PHOSPHODIESTERASE PA4108-RELATED"/>
    <property type="match status" value="1"/>
</dbReference>
<dbReference type="InterPro" id="IPR037522">
    <property type="entry name" value="HD_GYP_dom"/>
</dbReference>
<dbReference type="InterPro" id="IPR006674">
    <property type="entry name" value="HD_domain"/>
</dbReference>
<evidence type="ECO:0000259" key="2">
    <source>
        <dbReference type="PROSITE" id="PS50887"/>
    </source>
</evidence>
<feature type="transmembrane region" description="Helical" evidence="1">
    <location>
        <begin position="137"/>
        <end position="165"/>
    </location>
</feature>
<dbReference type="SMART" id="SM00267">
    <property type="entry name" value="GGDEF"/>
    <property type="match status" value="1"/>
</dbReference>
<dbReference type="InterPro" id="IPR043128">
    <property type="entry name" value="Rev_trsase/Diguanyl_cyclase"/>
</dbReference>
<dbReference type="Gene3D" id="3.30.70.270">
    <property type="match status" value="1"/>
</dbReference>
<dbReference type="NCBIfam" id="TIGR00277">
    <property type="entry name" value="HDIG"/>
    <property type="match status" value="1"/>
</dbReference>
<keyword evidence="1" id="KW-0472">Membrane</keyword>
<dbReference type="InterPro" id="IPR000160">
    <property type="entry name" value="GGDEF_dom"/>
</dbReference>
<feature type="transmembrane region" description="Helical" evidence="1">
    <location>
        <begin position="234"/>
        <end position="258"/>
    </location>
</feature>
<feature type="transmembrane region" description="Helical" evidence="1">
    <location>
        <begin position="96"/>
        <end position="117"/>
    </location>
</feature>
<evidence type="ECO:0000313" key="5">
    <source>
        <dbReference type="EMBL" id="MBC8576570.1"/>
    </source>
</evidence>
<dbReference type="SUPFAM" id="SSF109604">
    <property type="entry name" value="HD-domain/PDEase-like"/>
    <property type="match status" value="1"/>
</dbReference>
<dbReference type="InterPro" id="IPR029787">
    <property type="entry name" value="Nucleotide_cyclase"/>
</dbReference>
<dbReference type="SUPFAM" id="SSF55073">
    <property type="entry name" value="Nucleotide cyclase"/>
    <property type="match status" value="1"/>
</dbReference>
<feature type="domain" description="GGDEF" evidence="2">
    <location>
        <begin position="503"/>
        <end position="637"/>
    </location>
</feature>
<dbReference type="PROSITE" id="PS51831">
    <property type="entry name" value="HD"/>
    <property type="match status" value="1"/>
</dbReference>
<keyword evidence="1" id="KW-0812">Transmembrane</keyword>
<dbReference type="CDD" id="cd00077">
    <property type="entry name" value="HDc"/>
    <property type="match status" value="1"/>
</dbReference>
<reference evidence="5 6" key="1">
    <citation type="submission" date="2020-08" db="EMBL/GenBank/DDBJ databases">
        <title>Genome public.</title>
        <authorList>
            <person name="Liu C."/>
            <person name="Sun Q."/>
        </authorList>
    </citation>
    <scope>NUCLEOTIDE SEQUENCE [LARGE SCALE GENOMIC DNA]</scope>
    <source>
        <strain evidence="5 6">BX1</strain>
    </source>
</reference>
<evidence type="ECO:0000313" key="6">
    <source>
        <dbReference type="Proteomes" id="UP000658131"/>
    </source>
</evidence>
<feature type="transmembrane region" description="Helical" evidence="1">
    <location>
        <begin position="6"/>
        <end position="28"/>
    </location>
</feature>
<proteinExistence type="predicted"/>
<sequence>MLYNLIFWGVPAAALSVYLLLILFFAISKKDRYTAAFQPFLYDMALWTASSLLMKLGVPPGVLFWNRMMMVGICCAPFFFYLFFSIFTGLVRIRRLALWALGTLAAVFLNFMGQVVTSASTVTSWSTWQGKPIAQIHFVYTLGPAAVPTYVLMFLMVLSIILGIQRSVHSHKVSRKMIRPILIGVVLLFCGLLSNLHPALGQYPIDILMCFITGLLFLYAIYRNRMFEMKFMLTRGFVFSCMTAVLLVFYASTVLGLLKILPISEKTQQLVTVLIAFGVALLAQPLLALAQRLADLICYKSEYNQRNALKNFAINISNNLSLTEISNEFVDAVSQAMNPRHTTLMLLDRESNSYITFQSMQKLNPMKYVLRADNPLVRWLDQQNRCLTREEISSRIEFRAMWDSELSEFNAMNAEVLVPMKCRDSLIGIIMLTARRNEAAYTLDDLELLRFFGASTAVAMSNALLYAKAQENACTDDMTGIRNRRYFYQYLREQFEICAQSSRPLSLMILDLDRFKLYNELYGFSEGDRAICKTAELIRRCVDRRGIAARYSGEQFAVVLPGYDTPGALEIAETIRRKIEQEFFNEESATKQFLTISAGLCTYPICAADTDELVQRCNLALSSAKRKGKNVSVAYTTLQQDSPDNPSRYDDDTESLQTTVYALTAAIDAKDHYTFTHSLNVAKYASALAKELGLDAIHQKMVYEAGLLHDVGKIGIPEDILTKTSRLTNEEYSIIKKHVDISINIIKHLPSMTQVIPAIVGHHERWDGRGYPRGIAGERIPIEARCLSIADTFDAITSARPYKRPCDIEFALTELERCAGTQLDPAAAPLFVQMIREGRLQVTPTLHL</sequence>
<accession>A0ABR7NJL4</accession>
<feature type="transmembrane region" description="Helical" evidence="1">
    <location>
        <begin position="177"/>
        <end position="197"/>
    </location>
</feature>
<evidence type="ECO:0000256" key="1">
    <source>
        <dbReference type="SAM" id="Phobius"/>
    </source>
</evidence>
<dbReference type="PROSITE" id="PS51832">
    <property type="entry name" value="HD_GYP"/>
    <property type="match status" value="1"/>
</dbReference>
<feature type="transmembrane region" description="Helical" evidence="1">
    <location>
        <begin position="203"/>
        <end position="222"/>
    </location>
</feature>
<comment type="caution">
    <text evidence="5">The sequence shown here is derived from an EMBL/GenBank/DDBJ whole genome shotgun (WGS) entry which is preliminary data.</text>
</comment>
<organism evidence="5 6">
    <name type="scientific">Yanshouia hominis</name>
    <dbReference type="NCBI Taxonomy" id="2763673"/>
    <lineage>
        <taxon>Bacteria</taxon>
        <taxon>Bacillati</taxon>
        <taxon>Bacillota</taxon>
        <taxon>Clostridia</taxon>
        <taxon>Eubacteriales</taxon>
        <taxon>Oscillospiraceae</taxon>
        <taxon>Yanshouia</taxon>
    </lineage>
</organism>
<dbReference type="Pfam" id="PF16927">
    <property type="entry name" value="HisKA_7TM"/>
    <property type="match status" value="1"/>
</dbReference>
<dbReference type="NCBIfam" id="TIGR00254">
    <property type="entry name" value="GGDEF"/>
    <property type="match status" value="1"/>
</dbReference>
<keyword evidence="1" id="KW-1133">Transmembrane helix</keyword>
<name>A0ABR7NJL4_9FIRM</name>
<dbReference type="Pfam" id="PF13487">
    <property type="entry name" value="HD_5"/>
    <property type="match status" value="1"/>
</dbReference>
<dbReference type="PROSITE" id="PS50887">
    <property type="entry name" value="GGDEF"/>
    <property type="match status" value="1"/>
</dbReference>
<dbReference type="SMART" id="SM00065">
    <property type="entry name" value="GAF"/>
    <property type="match status" value="1"/>
</dbReference>
<dbReference type="Pfam" id="PF00990">
    <property type="entry name" value="GGDEF"/>
    <property type="match status" value="1"/>
</dbReference>
<protein>
    <submittedName>
        <fullName evidence="5">Diguanylate cyclase</fullName>
    </submittedName>
</protein>